<organism evidence="1 2">
    <name type="scientific">Aristaeella hokkaidonensis</name>
    <dbReference type="NCBI Taxonomy" id="3046382"/>
    <lineage>
        <taxon>Bacteria</taxon>
        <taxon>Bacillati</taxon>
        <taxon>Bacillota</taxon>
        <taxon>Clostridia</taxon>
        <taxon>Eubacteriales</taxon>
        <taxon>Aristaeellaceae</taxon>
        <taxon>Aristaeella</taxon>
    </lineage>
</organism>
<keyword evidence="2" id="KW-1185">Reference proteome</keyword>
<evidence type="ECO:0000313" key="2">
    <source>
        <dbReference type="Proteomes" id="UP000682782"/>
    </source>
</evidence>
<reference evidence="1" key="1">
    <citation type="submission" date="2021-01" db="EMBL/GenBank/DDBJ databases">
        <title>Complete genome sequence of Clostridiales bacterium R-7.</title>
        <authorList>
            <person name="Mahoney-Kurpe S.C."/>
            <person name="Palevich N."/>
            <person name="Koike S."/>
            <person name="Moon C.D."/>
            <person name="Attwood G.T."/>
        </authorList>
    </citation>
    <scope>NUCLEOTIDE SEQUENCE</scope>
    <source>
        <strain evidence="1">R-7</strain>
    </source>
</reference>
<protein>
    <submittedName>
        <fullName evidence="1">Signal peptidase I</fullName>
        <ecNumber evidence="1">3.4.21.89</ecNumber>
    </submittedName>
</protein>
<dbReference type="Proteomes" id="UP000682782">
    <property type="component" value="Chromosome"/>
</dbReference>
<sequence length="163" mass="18283">MRRKTKGSIGEKSRKILPAFFMILVAGICSCFFYQLMLIQGESMEPSYHNMQLVVLNKIDRLYQLGDVIAFQCKELNSVLVKRIVAGEGDTAYIRNGTLYVNGVESLFYPPEAFLYSGLLEEPIQLGKGEYLVIGDNLSESRDSRYPEVGVVKTGTIIGKICR</sequence>
<dbReference type="EMBL" id="CP068393">
    <property type="protein sequence ID" value="QUC66674.1"/>
    <property type="molecule type" value="Genomic_DNA"/>
</dbReference>
<gene>
    <name evidence="1" type="primary">lepB</name>
    <name evidence="1" type="ORF">JYE49_12580</name>
</gene>
<accession>A0AC61N0Z3</accession>
<name>A0AC61N0Z3_9FIRM</name>
<evidence type="ECO:0000313" key="1">
    <source>
        <dbReference type="EMBL" id="QUC66674.1"/>
    </source>
</evidence>
<keyword evidence="1" id="KW-0378">Hydrolase</keyword>
<dbReference type="EC" id="3.4.21.89" evidence="1"/>
<proteinExistence type="predicted"/>